<name>A0A2S0K4P8_LYSSH</name>
<dbReference type="InterPro" id="IPR002826">
    <property type="entry name" value="MptE-like"/>
</dbReference>
<reference evidence="2 3" key="1">
    <citation type="submission" date="2017-03" db="EMBL/GenBank/DDBJ databases">
        <title>The whole genome sequencing and assembly of Lysinibacillus sphaericus DSM 28T strain.</title>
        <authorList>
            <person name="Lee Y.-J."/>
            <person name="Yi H."/>
            <person name="Bahn Y.-S."/>
            <person name="Kim J.F."/>
            <person name="Lee D.-W."/>
        </authorList>
    </citation>
    <scope>NUCLEOTIDE SEQUENCE [LARGE SCALE GENOMIC DNA]</scope>
    <source>
        <strain evidence="2 3">DSM 28</strain>
    </source>
</reference>
<evidence type="ECO:0000313" key="3">
    <source>
        <dbReference type="Proteomes" id="UP000238825"/>
    </source>
</evidence>
<sequence>MRSKEDLMEDLEIIYLQTKNEKPNAKVNGYYLHSNYNPEAEAEKYINSNYKEGYLNILFGYGLGYIANAITKKYGNTDILVYDPLFTSLNFENKDSIEDIFTDLQDFCKRSEDYIAEFNRKVNILISPNYDKIFEREYKEFLDYIRHIQIEDIVNENTIRFFGDLWQENYIMNLYYVHKDQSLKVLYNKYDCPVILASGGPSLTKQLPLLKKIKDKCLIICAGSTINSLLAAGIIPDYVVTMDGGESNYLHFKNIKCYDFDLIYGLGNAWKIERSFKGNRYSFCFYGEDSIQKRIKEGLGKDLPMLSTGGTVAITALEVASKISTGPIAIIGQDLAYTNNKSHAENNNHYSELTDDFFKKDMTFEVEGYYGETVKTNHQFNSMRKSLEKLYQNLQHHHKIYNCTEGGVKINGMPQIDFVAFCESYINPKNKITKLELQKYINDNEVNYKEFMNQEIQVYLKIKKLLVDAIHLLKEERNNTVFTTSTLKKLDKIDSKLKEYYPQVIMERIVDPITMDVMRMTTDKKQSERIDNFKQIHKQNMYLYENMLEATEKSLKFTRVALDEFGGC</sequence>
<dbReference type="AlphaFoldDB" id="A0A2S0K4P8"/>
<evidence type="ECO:0000259" key="1">
    <source>
        <dbReference type="Pfam" id="PF01973"/>
    </source>
</evidence>
<gene>
    <name evidence="2" type="ORF">LS41612_19570</name>
</gene>
<proteinExistence type="predicted"/>
<feature type="domain" description="6-hydroxymethylpterin diphosphokinase MptE-like" evidence="1">
    <location>
        <begin position="168"/>
        <end position="339"/>
    </location>
</feature>
<dbReference type="Proteomes" id="UP000238825">
    <property type="component" value="Chromosome"/>
</dbReference>
<dbReference type="PANTHER" id="PTHR41786">
    <property type="entry name" value="MOTILITY ACCESSORY FACTOR MAF"/>
    <property type="match status" value="1"/>
</dbReference>
<protein>
    <recommendedName>
        <fullName evidence="1">6-hydroxymethylpterin diphosphokinase MptE-like domain-containing protein</fullName>
    </recommendedName>
</protein>
<evidence type="ECO:0000313" key="2">
    <source>
        <dbReference type="EMBL" id="AVK98347.1"/>
    </source>
</evidence>
<dbReference type="EMBL" id="CP019980">
    <property type="protein sequence ID" value="AVK98347.1"/>
    <property type="molecule type" value="Genomic_DNA"/>
</dbReference>
<dbReference type="PANTHER" id="PTHR41786:SF1">
    <property type="entry name" value="6-HYDROXYMETHYLPTERIN DIPHOSPHOKINASE MPTE-LIKE DOMAIN-CONTAINING PROTEIN"/>
    <property type="match status" value="1"/>
</dbReference>
<accession>A0A2S0K4P8</accession>
<organism evidence="2 3">
    <name type="scientific">Lysinibacillus sphaericus</name>
    <name type="common">Bacillus sphaericus</name>
    <dbReference type="NCBI Taxonomy" id="1421"/>
    <lineage>
        <taxon>Bacteria</taxon>
        <taxon>Bacillati</taxon>
        <taxon>Bacillota</taxon>
        <taxon>Bacilli</taxon>
        <taxon>Bacillales</taxon>
        <taxon>Bacillaceae</taxon>
        <taxon>Lysinibacillus</taxon>
    </lineage>
</organism>
<dbReference type="Pfam" id="PF01973">
    <property type="entry name" value="MptE-like"/>
    <property type="match status" value="1"/>
</dbReference>